<comment type="caution">
    <text evidence="7">The sequence shown here is derived from an EMBL/GenBank/DDBJ whole genome shotgun (WGS) entry which is preliminary data.</text>
</comment>
<name>A0ABP1GA05_9CHLO</name>
<evidence type="ECO:0000256" key="3">
    <source>
        <dbReference type="ARBA" id="ARBA00022840"/>
    </source>
</evidence>
<feature type="region of interest" description="Disordered" evidence="5">
    <location>
        <begin position="335"/>
        <end position="361"/>
    </location>
</feature>
<comment type="similarity">
    <text evidence="1">Belongs to the DNA mismatch repair MutS family.</text>
</comment>
<feature type="domain" description="DNA mismatch repair proteins mutS family" evidence="6">
    <location>
        <begin position="698"/>
        <end position="714"/>
    </location>
</feature>
<dbReference type="Pfam" id="PF05192">
    <property type="entry name" value="MutS_III"/>
    <property type="match status" value="1"/>
</dbReference>
<dbReference type="InterPro" id="IPR027417">
    <property type="entry name" value="P-loop_NTPase"/>
</dbReference>
<dbReference type="PANTHER" id="PTHR11361">
    <property type="entry name" value="DNA MISMATCH REPAIR PROTEIN MUTS FAMILY MEMBER"/>
    <property type="match status" value="1"/>
</dbReference>
<evidence type="ECO:0000256" key="2">
    <source>
        <dbReference type="ARBA" id="ARBA00022741"/>
    </source>
</evidence>
<dbReference type="EMBL" id="CAXHTA020000018">
    <property type="protein sequence ID" value="CAL5228160.1"/>
    <property type="molecule type" value="Genomic_DNA"/>
</dbReference>
<dbReference type="InterPro" id="IPR007696">
    <property type="entry name" value="DNA_mismatch_repair_MutS_core"/>
</dbReference>
<dbReference type="SMART" id="SM00533">
    <property type="entry name" value="MUTSd"/>
    <property type="match status" value="1"/>
</dbReference>
<sequence length="872" mass="96100">MIGIPAQGGSPAASQEHSDEVDAEAPSGVHMACFFQAGKLGIAAYDTASAEVLYTSSRADEAFLDALRKPALPESPDRPFEVRLEKSALFHPYQAVSCLSLLHVRGLPESPVGQNRLHALNTLVDLTGTEQVCAAGALLSILHREGLLRSSLSDSLAAPDRDGASLADSALRRRKEADMHFCVESLSELHLLGHLCVDSASMHALQIFQEEHHPSAMGIGQSKEGFSVFGIFNQCVSPMGKRLLRLWFRRPIINLTAIKDRQDTIEAFLRMPDVMKSLTDILKRVKDASRLLARLQAMQSAMDAKAFAAVSESIAQMLLLKEVLCSSGLRDSSSAACDTPHGSEASHQRTPGQEYPLGPTRYADGTPSASGIWSGPSAGASHELGIVRKASACITGDLMRCHHLISQVIDTDQEEGMMVAWGISEELDQLKLTYHGLPDFLTAVVERELDRIPRHLSNEQRRQLWAIVYMPQVGFLVRIEGQRLTADLEECYPDYEFAFEAKDDNVCGMYYRCERTRELQAEFGDMLHRIHDLERILCTELLQRLMGFQPCLARAVALAAEVDCLISLAQVARDHGYCRPVLTQDNLLHIKQGRHVLTELVTNPFVPNDTDMGLEAGRIQVVTGANLSGKSCYAKQVALIVFLAHIGSFVPAAEATVGLTDRIFTRIATHETVAVPQSAFLMDLSQVSAMLRHSTPRSLCIIDEFGKGTLCADGVGLLCAALRHFAAQQPSCKLIACTHFSEVLDEHYLARHPQLAFYTMEVLTGPQKAAHSSQQQEIVFLYHLGQGYAAPSFGVHCAAMAGMPPGILKRTEEVLKLRKEAQNIRRRTDERQERRAGVFRELLERLMDINTHDTHAVQHLLDLALCQPKAEC</sequence>
<dbReference type="CDD" id="cd03281">
    <property type="entry name" value="ABC_MSH5_euk"/>
    <property type="match status" value="1"/>
</dbReference>
<evidence type="ECO:0000313" key="7">
    <source>
        <dbReference type="EMBL" id="CAL5228160.1"/>
    </source>
</evidence>
<dbReference type="PANTHER" id="PTHR11361:SF20">
    <property type="entry name" value="MUTS PROTEIN HOMOLOG 5"/>
    <property type="match status" value="1"/>
</dbReference>
<dbReference type="SMART" id="SM00534">
    <property type="entry name" value="MUTSac"/>
    <property type="match status" value="1"/>
</dbReference>
<dbReference type="InterPro" id="IPR045076">
    <property type="entry name" value="MutS"/>
</dbReference>
<keyword evidence="2" id="KW-0547">Nucleotide-binding</keyword>
<evidence type="ECO:0000259" key="6">
    <source>
        <dbReference type="PROSITE" id="PS00486"/>
    </source>
</evidence>
<dbReference type="SUPFAM" id="SSF48334">
    <property type="entry name" value="DNA repair protein MutS, domain III"/>
    <property type="match status" value="1"/>
</dbReference>
<dbReference type="InterPro" id="IPR000432">
    <property type="entry name" value="DNA_mismatch_repair_MutS_C"/>
</dbReference>
<accession>A0ABP1GA05</accession>
<evidence type="ECO:0000256" key="5">
    <source>
        <dbReference type="SAM" id="MobiDB-lite"/>
    </source>
</evidence>
<gene>
    <name evidence="7" type="primary">g11240</name>
    <name evidence="7" type="ORF">VP750_LOCUS10066</name>
</gene>
<dbReference type="Gene3D" id="3.40.50.300">
    <property type="entry name" value="P-loop containing nucleotide triphosphate hydrolases"/>
    <property type="match status" value="1"/>
</dbReference>
<evidence type="ECO:0000256" key="1">
    <source>
        <dbReference type="ARBA" id="ARBA00006271"/>
    </source>
</evidence>
<keyword evidence="3" id="KW-0067">ATP-binding</keyword>
<protein>
    <submittedName>
        <fullName evidence="7">G11240 protein</fullName>
    </submittedName>
</protein>
<feature type="region of interest" description="Disordered" evidence="5">
    <location>
        <begin position="1"/>
        <end position="22"/>
    </location>
</feature>
<evidence type="ECO:0000313" key="8">
    <source>
        <dbReference type="Proteomes" id="UP001497392"/>
    </source>
</evidence>
<dbReference type="PROSITE" id="PS00486">
    <property type="entry name" value="DNA_MISMATCH_REPAIR_2"/>
    <property type="match status" value="1"/>
</dbReference>
<keyword evidence="4" id="KW-0238">DNA-binding</keyword>
<organism evidence="7 8">
    <name type="scientific">Coccomyxa viridis</name>
    <dbReference type="NCBI Taxonomy" id="1274662"/>
    <lineage>
        <taxon>Eukaryota</taxon>
        <taxon>Viridiplantae</taxon>
        <taxon>Chlorophyta</taxon>
        <taxon>core chlorophytes</taxon>
        <taxon>Trebouxiophyceae</taxon>
        <taxon>Trebouxiophyceae incertae sedis</taxon>
        <taxon>Coccomyxaceae</taxon>
        <taxon>Coccomyxa</taxon>
    </lineage>
</organism>
<dbReference type="Gene3D" id="1.10.1420.10">
    <property type="match status" value="3"/>
</dbReference>
<dbReference type="Proteomes" id="UP001497392">
    <property type="component" value="Unassembled WGS sequence"/>
</dbReference>
<proteinExistence type="inferred from homology"/>
<keyword evidence="8" id="KW-1185">Reference proteome</keyword>
<evidence type="ECO:0000256" key="4">
    <source>
        <dbReference type="ARBA" id="ARBA00023125"/>
    </source>
</evidence>
<reference evidence="7 8" key="1">
    <citation type="submission" date="2024-06" db="EMBL/GenBank/DDBJ databases">
        <authorList>
            <person name="Kraege A."/>
            <person name="Thomma B."/>
        </authorList>
    </citation>
    <scope>NUCLEOTIDE SEQUENCE [LARGE SCALE GENOMIC DNA]</scope>
</reference>
<dbReference type="Pfam" id="PF00488">
    <property type="entry name" value="MutS_V"/>
    <property type="match status" value="1"/>
</dbReference>
<dbReference type="SUPFAM" id="SSF52540">
    <property type="entry name" value="P-loop containing nucleoside triphosphate hydrolases"/>
    <property type="match status" value="1"/>
</dbReference>
<dbReference type="InterPro" id="IPR036187">
    <property type="entry name" value="DNA_mismatch_repair_MutS_sf"/>
</dbReference>